<evidence type="ECO:0000313" key="2">
    <source>
        <dbReference type="EnsemblProtists" id="EOD33729"/>
    </source>
</evidence>
<name>A0A0D3KD94_EMIH1</name>
<feature type="compositionally biased region" description="Gly residues" evidence="1">
    <location>
        <begin position="284"/>
        <end position="299"/>
    </location>
</feature>
<feature type="compositionally biased region" description="Basic and acidic residues" evidence="1">
    <location>
        <begin position="323"/>
        <end position="333"/>
    </location>
</feature>
<proteinExistence type="predicted"/>
<dbReference type="RefSeq" id="XP_005786158.1">
    <property type="nucleotide sequence ID" value="XM_005786101.1"/>
</dbReference>
<feature type="compositionally biased region" description="Low complexity" evidence="1">
    <location>
        <begin position="486"/>
        <end position="533"/>
    </location>
</feature>
<feature type="region of interest" description="Disordered" evidence="1">
    <location>
        <begin position="385"/>
        <end position="404"/>
    </location>
</feature>
<feature type="compositionally biased region" description="Low complexity" evidence="1">
    <location>
        <begin position="35"/>
        <end position="54"/>
    </location>
</feature>
<dbReference type="GeneID" id="17279002"/>
<feature type="region of interest" description="Disordered" evidence="1">
    <location>
        <begin position="466"/>
        <end position="564"/>
    </location>
</feature>
<feature type="compositionally biased region" description="Low complexity" evidence="1">
    <location>
        <begin position="300"/>
        <end position="319"/>
    </location>
</feature>
<evidence type="ECO:0000313" key="3">
    <source>
        <dbReference type="Proteomes" id="UP000013827"/>
    </source>
</evidence>
<organism evidence="2 3">
    <name type="scientific">Emiliania huxleyi (strain CCMP1516)</name>
    <dbReference type="NCBI Taxonomy" id="280463"/>
    <lineage>
        <taxon>Eukaryota</taxon>
        <taxon>Haptista</taxon>
        <taxon>Haptophyta</taxon>
        <taxon>Prymnesiophyceae</taxon>
        <taxon>Isochrysidales</taxon>
        <taxon>Noelaerhabdaceae</taxon>
        <taxon>Emiliania</taxon>
    </lineage>
</organism>
<feature type="compositionally biased region" description="Low complexity" evidence="1">
    <location>
        <begin position="334"/>
        <end position="343"/>
    </location>
</feature>
<accession>A0A0D3KD94</accession>
<dbReference type="OMA" id="APANTHK"/>
<feature type="compositionally biased region" description="Low complexity" evidence="1">
    <location>
        <begin position="176"/>
        <end position="202"/>
    </location>
</feature>
<feature type="compositionally biased region" description="Low complexity" evidence="1">
    <location>
        <begin position="265"/>
        <end position="283"/>
    </location>
</feature>
<feature type="compositionally biased region" description="Acidic residues" evidence="1">
    <location>
        <begin position="88"/>
        <end position="163"/>
    </location>
</feature>
<feature type="region of interest" description="Disordered" evidence="1">
    <location>
        <begin position="240"/>
        <end position="373"/>
    </location>
</feature>
<feature type="compositionally biased region" description="Gly residues" evidence="1">
    <location>
        <begin position="534"/>
        <end position="555"/>
    </location>
</feature>
<dbReference type="AlphaFoldDB" id="A0A0D3KD94"/>
<reference evidence="3" key="1">
    <citation type="journal article" date="2013" name="Nature">
        <title>Pan genome of the phytoplankton Emiliania underpins its global distribution.</title>
        <authorList>
            <person name="Read B.A."/>
            <person name="Kegel J."/>
            <person name="Klute M.J."/>
            <person name="Kuo A."/>
            <person name="Lefebvre S.C."/>
            <person name="Maumus F."/>
            <person name="Mayer C."/>
            <person name="Miller J."/>
            <person name="Monier A."/>
            <person name="Salamov A."/>
            <person name="Young J."/>
            <person name="Aguilar M."/>
            <person name="Claverie J.M."/>
            <person name="Frickenhaus S."/>
            <person name="Gonzalez K."/>
            <person name="Herman E.K."/>
            <person name="Lin Y.C."/>
            <person name="Napier J."/>
            <person name="Ogata H."/>
            <person name="Sarno A.F."/>
            <person name="Shmutz J."/>
            <person name="Schroeder D."/>
            <person name="de Vargas C."/>
            <person name="Verret F."/>
            <person name="von Dassow P."/>
            <person name="Valentin K."/>
            <person name="Van de Peer Y."/>
            <person name="Wheeler G."/>
            <person name="Dacks J.B."/>
            <person name="Delwiche C.F."/>
            <person name="Dyhrman S.T."/>
            <person name="Glockner G."/>
            <person name="John U."/>
            <person name="Richards T."/>
            <person name="Worden A.Z."/>
            <person name="Zhang X."/>
            <person name="Grigoriev I.V."/>
            <person name="Allen A.E."/>
            <person name="Bidle K."/>
            <person name="Borodovsky M."/>
            <person name="Bowler C."/>
            <person name="Brownlee C."/>
            <person name="Cock J.M."/>
            <person name="Elias M."/>
            <person name="Gladyshev V.N."/>
            <person name="Groth M."/>
            <person name="Guda C."/>
            <person name="Hadaegh A."/>
            <person name="Iglesias-Rodriguez M.D."/>
            <person name="Jenkins J."/>
            <person name="Jones B.M."/>
            <person name="Lawson T."/>
            <person name="Leese F."/>
            <person name="Lindquist E."/>
            <person name="Lobanov A."/>
            <person name="Lomsadze A."/>
            <person name="Malik S.B."/>
            <person name="Marsh M.E."/>
            <person name="Mackinder L."/>
            <person name="Mock T."/>
            <person name="Mueller-Roeber B."/>
            <person name="Pagarete A."/>
            <person name="Parker M."/>
            <person name="Probert I."/>
            <person name="Quesneville H."/>
            <person name="Raines C."/>
            <person name="Rensing S.A."/>
            <person name="Riano-Pachon D.M."/>
            <person name="Richier S."/>
            <person name="Rokitta S."/>
            <person name="Shiraiwa Y."/>
            <person name="Soanes D.M."/>
            <person name="van der Giezen M."/>
            <person name="Wahlund T.M."/>
            <person name="Williams B."/>
            <person name="Wilson W."/>
            <person name="Wolfe G."/>
            <person name="Wurch L.L."/>
        </authorList>
    </citation>
    <scope>NUCLEOTIDE SEQUENCE</scope>
</reference>
<dbReference type="HOGENOM" id="CLU_525253_0_0_1"/>
<reference evidence="2" key="2">
    <citation type="submission" date="2024-10" db="UniProtKB">
        <authorList>
            <consortium name="EnsemblProtists"/>
        </authorList>
    </citation>
    <scope>IDENTIFICATION</scope>
</reference>
<feature type="region of interest" description="Disordered" evidence="1">
    <location>
        <begin position="1"/>
        <end position="215"/>
    </location>
</feature>
<evidence type="ECO:0000256" key="1">
    <source>
        <dbReference type="SAM" id="MobiDB-lite"/>
    </source>
</evidence>
<dbReference type="Proteomes" id="UP000013827">
    <property type="component" value="Unassembled WGS sequence"/>
</dbReference>
<feature type="compositionally biased region" description="Low complexity" evidence="1">
    <location>
        <begin position="69"/>
        <end position="78"/>
    </location>
</feature>
<keyword evidence="3" id="KW-1185">Reference proteome</keyword>
<dbReference type="KEGG" id="ehx:EMIHUDRAFT_253043"/>
<dbReference type="EnsemblProtists" id="EOD33729">
    <property type="protein sequence ID" value="EOD33729"/>
    <property type="gene ID" value="EMIHUDRAFT_253043"/>
</dbReference>
<protein>
    <submittedName>
        <fullName evidence="2">Uncharacterized protein</fullName>
    </submittedName>
</protein>
<dbReference type="PaxDb" id="2903-EOD33729"/>
<sequence>MSRRGAEAQSRCDAAAARHGGESTIAGQSRGGVEGHSSSAGGAAAAHGHATRGGVAEGVEEALDEARPRAGSSRSRGGAAAGGGGESGSEDEGSEDEGSEDEGSEDEGSEDEGSEDEGSEDEGSEDEGSEDEGSEDEGSEDEGSEDEGSKDEGSEDEGSEDEEVSRQSGCGGEGHAGSAAGSLASLEDATAGTAVAAAGGTAPPDEPRPWTAASTRCWARAAAQVGVDGAVAAKRDRDRFGGGASDAVHDEGAGLVSVGGGGPPGMSRLGAEAQSRCEAAAATRGGGGTIAGQSRGGVEGHSSSAGGAVATHGHATRGGVAKGVDEALDEARPRAGSSRSRGGAAAGGGGESEVSRQSGCGGEGHAGSAAGSLASLEDVTAGTAVAAAGGTAPPDEPRPWTAASTRCWARAAAQVGVDGAVAAKRDRDRFGGGASDVVHDEGAGLVSVGCGGPPGMSRLGAEAQSRCEAAAATRGDESTIAGQSRAGVEGHSSSAGGAVATHGHATRGGVAEGVAEALGEARPRAGSSRSRGGAAAGGGGESEVGRQSGCGGEGHAGSAAGSLASLEDATAGTAVAATGGTAPPDKP</sequence>